<gene>
    <name evidence="1" type="ORF">GN244_ATG01767</name>
</gene>
<evidence type="ECO:0000313" key="2">
    <source>
        <dbReference type="Proteomes" id="UP000602510"/>
    </source>
</evidence>
<protein>
    <submittedName>
        <fullName evidence="1">Uncharacterized protein</fullName>
    </submittedName>
</protein>
<accession>A0A833TL31</accession>
<dbReference type="AlphaFoldDB" id="A0A833TL31"/>
<dbReference type="EMBL" id="WSZM01000039">
    <property type="protein sequence ID" value="KAF4045794.1"/>
    <property type="molecule type" value="Genomic_DNA"/>
</dbReference>
<keyword evidence="2" id="KW-1185">Reference proteome</keyword>
<organism evidence="1 2">
    <name type="scientific">Phytophthora infestans</name>
    <name type="common">Potato late blight agent</name>
    <name type="synonym">Botrytis infestans</name>
    <dbReference type="NCBI Taxonomy" id="4787"/>
    <lineage>
        <taxon>Eukaryota</taxon>
        <taxon>Sar</taxon>
        <taxon>Stramenopiles</taxon>
        <taxon>Oomycota</taxon>
        <taxon>Peronosporomycetes</taxon>
        <taxon>Peronosporales</taxon>
        <taxon>Peronosporaceae</taxon>
        <taxon>Phytophthora</taxon>
    </lineage>
</organism>
<name>A0A833TL31_PHYIN</name>
<reference evidence="1" key="1">
    <citation type="submission" date="2020-04" db="EMBL/GenBank/DDBJ databases">
        <title>Hybrid Assembly of Korean Phytophthora infestans isolates.</title>
        <authorList>
            <person name="Prokchorchik M."/>
            <person name="Lee Y."/>
            <person name="Seo J."/>
            <person name="Cho J.-H."/>
            <person name="Park Y.-E."/>
            <person name="Jang D.-C."/>
            <person name="Im J.-S."/>
            <person name="Choi J.-G."/>
            <person name="Park H.-J."/>
            <person name="Lee G.-B."/>
            <person name="Lee Y.-G."/>
            <person name="Hong S.-Y."/>
            <person name="Cho K."/>
            <person name="Sohn K.H."/>
        </authorList>
    </citation>
    <scope>NUCLEOTIDE SEQUENCE</scope>
    <source>
        <strain evidence="1">KR_1_A1</strain>
    </source>
</reference>
<evidence type="ECO:0000313" key="1">
    <source>
        <dbReference type="EMBL" id="KAF4045794.1"/>
    </source>
</evidence>
<dbReference type="Proteomes" id="UP000602510">
    <property type="component" value="Unassembled WGS sequence"/>
</dbReference>
<proteinExistence type="predicted"/>
<comment type="caution">
    <text evidence="1">The sequence shown here is derived from an EMBL/GenBank/DDBJ whole genome shotgun (WGS) entry which is preliminary data.</text>
</comment>
<sequence length="206" mass="23423">MKLRSTECPTEYVIPAPPPLQYDFEEAAVATLHEWTRAHNFSVSRKKTKLDIVCLNVIMLESNKKRYLQDSDRLHPSALDVKCRLVFVAVDECNMQGAWKIKHTTKGCQTHNHLPTFAFTWTIASAMFDGLLRRRGPSGTNSLILPQGISNTKRANLANLLANQTSTEALFQLLTENDFHFSYEIELSSQWLQYLLWAHSLTTALA</sequence>